<dbReference type="STRING" id="1379270.GEMMAAP_03015"/>
<dbReference type="OrthoDB" id="9845024at2"/>
<dbReference type="SUPFAM" id="SSF54523">
    <property type="entry name" value="Pili subunits"/>
    <property type="match status" value="1"/>
</dbReference>
<dbReference type="AlphaFoldDB" id="A0A143BI41"/>
<gene>
    <name evidence="2" type="ORF">GEMMAAP_03015</name>
</gene>
<accession>A0A143BI41</accession>
<dbReference type="RefSeq" id="WP_026849375.1">
    <property type="nucleotide sequence ID" value="NZ_CP011454.1"/>
</dbReference>
<keyword evidence="1" id="KW-0812">Transmembrane</keyword>
<dbReference type="eggNOG" id="ENOG5033YB8">
    <property type="taxonomic scope" value="Bacteria"/>
</dbReference>
<dbReference type="InterPro" id="IPR045584">
    <property type="entry name" value="Pilin-like"/>
</dbReference>
<protein>
    <recommendedName>
        <fullName evidence="4">Prepilin-type N-terminal cleavage/methylation domain-containing protein</fullName>
    </recommendedName>
</protein>
<keyword evidence="1" id="KW-0472">Membrane</keyword>
<organism evidence="2 3">
    <name type="scientific">Gemmatimonas phototrophica</name>
    <dbReference type="NCBI Taxonomy" id="1379270"/>
    <lineage>
        <taxon>Bacteria</taxon>
        <taxon>Pseudomonadati</taxon>
        <taxon>Gemmatimonadota</taxon>
        <taxon>Gemmatimonadia</taxon>
        <taxon>Gemmatimonadales</taxon>
        <taxon>Gemmatimonadaceae</taxon>
        <taxon>Gemmatimonas</taxon>
    </lineage>
</organism>
<keyword evidence="3" id="KW-1185">Reference proteome</keyword>
<dbReference type="EMBL" id="CP011454">
    <property type="protein sequence ID" value="AMW04084.1"/>
    <property type="molecule type" value="Genomic_DNA"/>
</dbReference>
<evidence type="ECO:0008006" key="4">
    <source>
        <dbReference type="Google" id="ProtNLM"/>
    </source>
</evidence>
<feature type="transmembrane region" description="Helical" evidence="1">
    <location>
        <begin position="6"/>
        <end position="27"/>
    </location>
</feature>
<name>A0A143BI41_9BACT</name>
<evidence type="ECO:0000313" key="2">
    <source>
        <dbReference type="EMBL" id="AMW04084.1"/>
    </source>
</evidence>
<reference evidence="2 3" key="2">
    <citation type="journal article" date="2016" name="Environ. Microbiol. Rep.">
        <title>Metagenomic evidence for the presence of phototrophic Gemmatimonadetes bacteria in diverse environments.</title>
        <authorList>
            <person name="Zeng Y."/>
            <person name="Baumbach J."/>
            <person name="Barbosa E.G."/>
            <person name="Azevedo V."/>
            <person name="Zhang C."/>
            <person name="Koblizek M."/>
        </authorList>
    </citation>
    <scope>NUCLEOTIDE SEQUENCE [LARGE SCALE GENOMIC DNA]</scope>
    <source>
        <strain evidence="2 3">AP64</strain>
    </source>
</reference>
<proteinExistence type="predicted"/>
<dbReference type="Proteomes" id="UP000076404">
    <property type="component" value="Chromosome"/>
</dbReference>
<reference evidence="2 3" key="1">
    <citation type="journal article" date="2014" name="Proc. Natl. Acad. Sci. U.S.A.">
        <title>Functional type 2 photosynthetic reaction centers found in the rare bacterial phylum Gemmatimonadetes.</title>
        <authorList>
            <person name="Zeng Y."/>
            <person name="Feng F."/>
            <person name="Medova H."/>
            <person name="Dean J."/>
            <person name="Koblizek M."/>
        </authorList>
    </citation>
    <scope>NUCLEOTIDE SEQUENCE [LARGE SCALE GENOMIC DNA]</scope>
    <source>
        <strain evidence="2 3">AP64</strain>
    </source>
</reference>
<dbReference type="KEGG" id="gph:GEMMAAP_03015"/>
<keyword evidence="1" id="KW-1133">Transmembrane helix</keyword>
<evidence type="ECO:0000256" key="1">
    <source>
        <dbReference type="SAM" id="Phobius"/>
    </source>
</evidence>
<evidence type="ECO:0000313" key="3">
    <source>
        <dbReference type="Proteomes" id="UP000076404"/>
    </source>
</evidence>
<sequence>MGFTLVELIITVTLLGVMGTMVAQLMMRQQRFFQRMSDQAQVRRELRTALSTMPTELRGVSSVGGDISAFSASSLTFRSTIGTSFVCEKTSSSSIDVPPINTARTSTSNWVVTPAVGDTVFALRHDSSGVSGDYWSAHRITAVSAGAGLCLTSVYTDVLLDAGKSRYRFTVTPTLPDSVVTGSALRFTRTARYELAQQTSGRWYLQRKEIQAGQWTQGVVVGGPFVAPAPSGASGFALSYFDSTGTTVAVGGNSRGIARIDLALRAQGQGGSDPSATIVTDSVKLSVAMRNRR</sequence>